<dbReference type="UniPathway" id="UPA00340">
    <property type="reaction ID" value="UER00458"/>
</dbReference>
<dbReference type="STRING" id="1797469.A3F08_02180"/>
<dbReference type="Proteomes" id="UP000176451">
    <property type="component" value="Unassembled WGS sequence"/>
</dbReference>
<feature type="binding site" evidence="6">
    <location>
        <position position="77"/>
    </location>
    <ligand>
        <name>substrate</name>
    </ligand>
</feature>
<comment type="subcellular location">
    <subcellularLocation>
        <location evidence="6">Cytoplasm</location>
    </subcellularLocation>
</comment>
<dbReference type="InterPro" id="IPR004372">
    <property type="entry name" value="Ac/propionate_kinase"/>
</dbReference>
<keyword evidence="3 6" id="KW-0547">Nucleotide-binding</keyword>
<dbReference type="EC" id="2.7.2.1" evidence="6"/>
<dbReference type="GO" id="GO:0008776">
    <property type="term" value="F:acetate kinase activity"/>
    <property type="evidence" value="ECO:0007669"/>
    <property type="project" value="UniProtKB-UniRule"/>
</dbReference>
<comment type="similarity">
    <text evidence="1 6 7">Belongs to the acetokinase family.</text>
</comment>
<feature type="site" description="Transition state stabilizer" evidence="6">
    <location>
        <position position="229"/>
    </location>
</feature>
<dbReference type="SUPFAM" id="SSF53067">
    <property type="entry name" value="Actin-like ATPase domain"/>
    <property type="match status" value="2"/>
</dbReference>
<feature type="transmembrane region" description="Helical" evidence="8">
    <location>
        <begin position="321"/>
        <end position="342"/>
    </location>
</feature>
<dbReference type="GO" id="GO:0006085">
    <property type="term" value="P:acetyl-CoA biosynthetic process"/>
    <property type="evidence" value="ECO:0007669"/>
    <property type="project" value="UniProtKB-UniRule"/>
</dbReference>
<feature type="binding site" evidence="6">
    <location>
        <position position="16"/>
    </location>
    <ligand>
        <name>ATP</name>
        <dbReference type="ChEBI" id="CHEBI:30616"/>
    </ligand>
</feature>
<evidence type="ECO:0000256" key="1">
    <source>
        <dbReference type="ARBA" id="ARBA00008748"/>
    </source>
</evidence>
<protein>
    <recommendedName>
        <fullName evidence="6">Acetate kinase</fullName>
        <ecNumber evidence="6">2.7.2.1</ecNumber>
    </recommendedName>
    <alternativeName>
        <fullName evidence="6">Acetokinase</fullName>
    </alternativeName>
</protein>
<feature type="active site" description="Proton donor/acceptor" evidence="6">
    <location>
        <position position="139"/>
    </location>
</feature>
<dbReference type="EMBL" id="MEZV01000039">
    <property type="protein sequence ID" value="OGD66306.1"/>
    <property type="molecule type" value="Genomic_DNA"/>
</dbReference>
<evidence type="ECO:0000256" key="5">
    <source>
        <dbReference type="ARBA" id="ARBA00022840"/>
    </source>
</evidence>
<dbReference type="Gene3D" id="3.30.420.40">
    <property type="match status" value="2"/>
</dbReference>
<evidence type="ECO:0000256" key="4">
    <source>
        <dbReference type="ARBA" id="ARBA00022777"/>
    </source>
</evidence>
<evidence type="ECO:0000313" key="9">
    <source>
        <dbReference type="EMBL" id="OGD66306.1"/>
    </source>
</evidence>
<keyword evidence="8" id="KW-0812">Transmembrane</keyword>
<dbReference type="PRINTS" id="PR00471">
    <property type="entry name" value="ACETATEKNASE"/>
</dbReference>
<proteinExistence type="inferred from homology"/>
<evidence type="ECO:0000313" key="10">
    <source>
        <dbReference type="Proteomes" id="UP000176451"/>
    </source>
</evidence>
<sequence>MNGKILVFNAGSTTLKYKLFNYQNNDLTVLKHGFVQNIGLRTGPKNHLVALSLLFSDLAANLPSLAHIDDLVAIGHRVVYGGNEFRTITKLDSFVVDKLKKYNSIAPLHNPPILDVITDILKHSGRKGHRDIDNYAVFDSSFFSNLPQHVKIYPLSYKLYRDNKIEKFGFHGISHQNVIEEIQKKYPSTHKIISIHLGSGSSITACIDGKPIDTSMGFTPREGLMMTTRSGDIDPGILIYLVQSKIVKNIDELDKIINELSGLQGVSEISSDMRDLLYVANLPMEDNDYKVNSNLKNLPDIYKEQAKLAIEMYCYKVQKFIGAYFAILGGCDVLVFTGAIGYGSNYIRNKITEPLQHMLGQTKIEYIETDEETQIAEEIINHVF</sequence>
<comment type="caution">
    <text evidence="9">The sequence shown here is derived from an EMBL/GenBank/DDBJ whole genome shotgun (WGS) entry which is preliminary data.</text>
</comment>
<dbReference type="InterPro" id="IPR000890">
    <property type="entry name" value="Aliphatic_acid_kin_short-chain"/>
</dbReference>
<dbReference type="Pfam" id="PF00871">
    <property type="entry name" value="Acetate_kinase"/>
    <property type="match status" value="1"/>
</dbReference>
<dbReference type="PANTHER" id="PTHR21060">
    <property type="entry name" value="ACETATE KINASE"/>
    <property type="match status" value="1"/>
</dbReference>
<keyword evidence="6" id="KW-0460">Magnesium</keyword>
<evidence type="ECO:0000256" key="8">
    <source>
        <dbReference type="SAM" id="Phobius"/>
    </source>
</evidence>
<feature type="binding site" evidence="6">
    <location>
        <begin position="272"/>
        <end position="274"/>
    </location>
    <ligand>
        <name>ATP</name>
        <dbReference type="ChEBI" id="CHEBI:30616"/>
    </ligand>
</feature>
<dbReference type="PROSITE" id="PS01076">
    <property type="entry name" value="ACETATE_KINASE_2"/>
    <property type="match status" value="1"/>
</dbReference>
<comment type="function">
    <text evidence="6">Catalyzes the formation of acetyl phosphate from acetate and ATP. Can also catalyze the reverse reaction.</text>
</comment>
<evidence type="ECO:0000256" key="2">
    <source>
        <dbReference type="ARBA" id="ARBA00022679"/>
    </source>
</evidence>
<accession>A0A1F5EGF8</accession>
<comment type="cofactor">
    <cofactor evidence="6">
        <name>Mg(2+)</name>
        <dbReference type="ChEBI" id="CHEBI:18420"/>
    </cofactor>
    <cofactor evidence="6">
        <name>Mn(2+)</name>
        <dbReference type="ChEBI" id="CHEBI:29035"/>
    </cofactor>
    <text evidence="6">Mg(2+). Can also accept Mn(2+).</text>
</comment>
<feature type="binding site" evidence="6">
    <location>
        <position position="9"/>
    </location>
    <ligand>
        <name>Mg(2+)</name>
        <dbReference type="ChEBI" id="CHEBI:18420"/>
    </ligand>
</feature>
<keyword evidence="2 6" id="KW-0808">Transferase</keyword>
<evidence type="ECO:0000256" key="6">
    <source>
        <dbReference type="HAMAP-Rule" id="MF_00020"/>
    </source>
</evidence>
<dbReference type="PANTHER" id="PTHR21060:SF15">
    <property type="entry name" value="ACETATE KINASE-RELATED"/>
    <property type="match status" value="1"/>
</dbReference>
<dbReference type="HAMAP" id="MF_00020">
    <property type="entry name" value="Acetate_kinase"/>
    <property type="match status" value="1"/>
</dbReference>
<keyword evidence="6" id="KW-0963">Cytoplasm</keyword>
<comment type="subunit">
    <text evidence="6">Homodimer.</text>
</comment>
<feature type="site" description="Transition state stabilizer" evidence="6">
    <location>
        <position position="171"/>
    </location>
</feature>
<keyword evidence="8" id="KW-1133">Transmembrane helix</keyword>
<comment type="pathway">
    <text evidence="6">Metabolic intermediate biosynthesis; acetyl-CoA biosynthesis; acetyl-CoA from acetate: step 1/2.</text>
</comment>
<evidence type="ECO:0000256" key="3">
    <source>
        <dbReference type="ARBA" id="ARBA00022741"/>
    </source>
</evidence>
<comment type="catalytic activity">
    <reaction evidence="6">
        <text>acetate + ATP = acetyl phosphate + ADP</text>
        <dbReference type="Rhea" id="RHEA:11352"/>
        <dbReference type="ChEBI" id="CHEBI:22191"/>
        <dbReference type="ChEBI" id="CHEBI:30089"/>
        <dbReference type="ChEBI" id="CHEBI:30616"/>
        <dbReference type="ChEBI" id="CHEBI:456216"/>
        <dbReference type="EC" id="2.7.2.1"/>
    </reaction>
</comment>
<keyword evidence="8" id="KW-0472">Membrane</keyword>
<dbReference type="GO" id="GO:0005524">
    <property type="term" value="F:ATP binding"/>
    <property type="evidence" value="ECO:0007669"/>
    <property type="project" value="UniProtKB-KW"/>
</dbReference>
<gene>
    <name evidence="6" type="primary">ackA</name>
    <name evidence="9" type="ORF">A3F08_02180</name>
</gene>
<dbReference type="GO" id="GO:0006083">
    <property type="term" value="P:acetate metabolic process"/>
    <property type="evidence" value="ECO:0007669"/>
    <property type="project" value="TreeGrafter"/>
</dbReference>
<dbReference type="GO" id="GO:0000287">
    <property type="term" value="F:magnesium ion binding"/>
    <property type="evidence" value="ECO:0007669"/>
    <property type="project" value="UniProtKB-UniRule"/>
</dbReference>
<evidence type="ECO:0000256" key="7">
    <source>
        <dbReference type="RuleBase" id="RU003835"/>
    </source>
</evidence>
<keyword evidence="4 6" id="KW-0418">Kinase</keyword>
<reference evidence="9 10" key="1">
    <citation type="journal article" date="2016" name="Nat. Commun.">
        <title>Thousands of microbial genomes shed light on interconnected biogeochemical processes in an aquifer system.</title>
        <authorList>
            <person name="Anantharaman K."/>
            <person name="Brown C.T."/>
            <person name="Hug L.A."/>
            <person name="Sharon I."/>
            <person name="Castelle C.J."/>
            <person name="Probst A.J."/>
            <person name="Thomas B.C."/>
            <person name="Singh A."/>
            <person name="Wilkins M.J."/>
            <person name="Karaoz U."/>
            <person name="Brodie E.L."/>
            <person name="Williams K.H."/>
            <person name="Hubbard S.S."/>
            <person name="Banfield J.F."/>
        </authorList>
    </citation>
    <scope>NUCLEOTIDE SEQUENCE [LARGE SCALE GENOMIC DNA]</scope>
</reference>
<dbReference type="InterPro" id="IPR023865">
    <property type="entry name" value="Aliphatic_acid_kinase_CS"/>
</dbReference>
<comment type="caution">
    <text evidence="6">Lacks conserved residue(s) required for the propagation of feature annotation.</text>
</comment>
<keyword evidence="5 6" id="KW-0067">ATP-binding</keyword>
<dbReference type="PIRSF" id="PIRSF000722">
    <property type="entry name" value="Acetate_prop_kin"/>
    <property type="match status" value="1"/>
</dbReference>
<dbReference type="GO" id="GO:0005737">
    <property type="term" value="C:cytoplasm"/>
    <property type="evidence" value="ECO:0007669"/>
    <property type="project" value="UniProtKB-SubCell"/>
</dbReference>
<name>A0A1F5EGF8_9BACT</name>
<dbReference type="AlphaFoldDB" id="A0A1F5EGF8"/>
<dbReference type="InterPro" id="IPR043129">
    <property type="entry name" value="ATPase_NBD"/>
</dbReference>
<organism evidence="9 10">
    <name type="scientific">Candidatus Berkelbacteria bacterium RIFCSPHIGHO2_12_FULL_36_9</name>
    <dbReference type="NCBI Taxonomy" id="1797469"/>
    <lineage>
        <taxon>Bacteria</taxon>
        <taxon>Candidatus Berkelbacteria</taxon>
    </lineage>
</organism>
<feature type="binding site" evidence="6">
    <location>
        <begin position="196"/>
        <end position="200"/>
    </location>
    <ligand>
        <name>ATP</name>
        <dbReference type="ChEBI" id="CHEBI:30616"/>
    </ligand>
</feature>
<keyword evidence="6" id="KW-0479">Metal-binding</keyword>